<keyword evidence="6" id="KW-0418">Kinase</keyword>
<dbReference type="Pfam" id="PF01339">
    <property type="entry name" value="CheB_methylest"/>
    <property type="match status" value="1"/>
</dbReference>
<dbReference type="GO" id="GO:0004673">
    <property type="term" value="F:protein histidine kinase activity"/>
    <property type="evidence" value="ECO:0007669"/>
    <property type="project" value="UniProtKB-EC"/>
</dbReference>
<feature type="active site" evidence="8">
    <location>
        <position position="41"/>
    </location>
</feature>
<dbReference type="SUPFAM" id="SSF53335">
    <property type="entry name" value="S-adenosyl-L-methionine-dependent methyltransferases"/>
    <property type="match status" value="1"/>
</dbReference>
<dbReference type="GO" id="GO:0006935">
    <property type="term" value="P:chemotaxis"/>
    <property type="evidence" value="ECO:0007669"/>
    <property type="project" value="UniProtKB-UniRule"/>
</dbReference>
<dbReference type="PANTHER" id="PTHR24422">
    <property type="entry name" value="CHEMOTAXIS PROTEIN METHYLTRANSFERASE"/>
    <property type="match status" value="1"/>
</dbReference>
<dbReference type="CDD" id="cd02440">
    <property type="entry name" value="AdoMet_MTases"/>
    <property type="match status" value="1"/>
</dbReference>
<dbReference type="InterPro" id="IPR000673">
    <property type="entry name" value="Sig_transdc_resp-reg_Me-estase"/>
</dbReference>
<dbReference type="GO" id="GO:0000156">
    <property type="term" value="F:phosphorelay response regulator activity"/>
    <property type="evidence" value="ECO:0007669"/>
    <property type="project" value="InterPro"/>
</dbReference>
<keyword evidence="5" id="KW-0547">Nucleotide-binding</keyword>
<evidence type="ECO:0000256" key="7">
    <source>
        <dbReference type="ARBA" id="ARBA00022840"/>
    </source>
</evidence>
<dbReference type="PROSITE" id="PS50122">
    <property type="entry name" value="CHEB"/>
    <property type="match status" value="1"/>
</dbReference>
<dbReference type="GO" id="GO:0005524">
    <property type="term" value="F:ATP binding"/>
    <property type="evidence" value="ECO:0007669"/>
    <property type="project" value="UniProtKB-KW"/>
</dbReference>
<dbReference type="Pfam" id="PF01739">
    <property type="entry name" value="CheR"/>
    <property type="match status" value="1"/>
</dbReference>
<evidence type="ECO:0000256" key="5">
    <source>
        <dbReference type="ARBA" id="ARBA00022741"/>
    </source>
</evidence>
<dbReference type="Gene3D" id="3.30.450.20">
    <property type="entry name" value="PAS domain"/>
    <property type="match status" value="1"/>
</dbReference>
<dbReference type="Pfam" id="PF03705">
    <property type="entry name" value="CheR_N"/>
    <property type="match status" value="1"/>
</dbReference>
<dbReference type="PRINTS" id="PR00996">
    <property type="entry name" value="CHERMTFRASE"/>
</dbReference>
<feature type="active site" evidence="8">
    <location>
        <position position="14"/>
    </location>
</feature>
<dbReference type="InterPro" id="IPR022642">
    <property type="entry name" value="CheR_C"/>
</dbReference>
<evidence type="ECO:0000256" key="1">
    <source>
        <dbReference type="ARBA" id="ARBA00000085"/>
    </source>
</evidence>
<keyword evidence="9" id="KW-0175">Coiled coil</keyword>
<sequence length="1026" mass="112230">MDNDMPLIVGIGASAGGIAAVSQLLNAVPKDSGMAFIVVTHLNPDRESLLQTVLAQKTEMTIRIAEDGAAIEVGTVYVMPEAVLLTVEDGRLKLTGDDPNSRERKPIDLFFAALAEDQKENAVAIVLSGGAGDGTLGVKVIKENGGITMAQVENGHAPLNPEMPQSAIATGLVDFALPPADMPAKLIEIREGRATLDALVLAAGKDGTARPRDVQARISRKLREVSGHDFSGYKSKTFFRRVARRMQVRRIPDLAAYCDLLDSDTEEVTALFRDLLISVTNFFRDADAFAALETAVIPEICKDRSAAAPVRIWVPACTTGEEVYSLAILLHEHMGTDTEAPPVQIFGTDIDDPALSIARQARYPEQLLRGVSAERLERYFVRDGASYMVCKKVREMCIFSPHNVIGDPPFSRMDMVSCRNLLIYFGPELQQQIIPTFHYALKPGGYLFLGTSESISHYSNLFDTIDKKHRIFQAKDHPSRHWSPGELTQRSTSGSAGNDRPEGLSGIQLRHKVERHILDRHTPAHAVVRQTGEIVFASGGTGGLLELPRGEPTNHLLDMVPKNMRLELRALLRQVVENERPAQRANITVTAPTGQRQRLTVKVEPLRGHGLGERLFMVLFQITDDTGAQHGGADADRSTEAAEDEVREMRERLQSTVEEYETALEELKSSNEELVSVNEEAQSTNEELEASREEMQSLNEELNTINAELSGKIEELDRANTDMRNLFEATQIATVFLDANLSIRSFTPAAAALFALRAADVGRPLSELASVSDYPELNTHIDQVLQTGTVLTHRLHRYEGKSSYLVRITPYLSGAQDKVEGAVVTLVDITHLAEAEAQQKVLIEELNHRVRNMLAVVSSIVRTSLRGKNVPTDVVETLTNRLHGMARAYGLLSETAWTAVGLRDIAAQELSPFGAESSTMEGPAVQLQPAQALAVGMIMHELATNAAKYGALSRRAGRVKVTWAQEDGHVLLDWAETGGPAVEPPGETGFGFVLIRGQAEQQLDGEVDVDFASGGLHLKLKFPLPS</sequence>
<dbReference type="InterPro" id="IPR036890">
    <property type="entry name" value="HATPase_C_sf"/>
</dbReference>
<feature type="active site" evidence="8">
    <location>
        <position position="133"/>
    </location>
</feature>
<dbReference type="SMART" id="SM00911">
    <property type="entry name" value="HWE_HK"/>
    <property type="match status" value="1"/>
</dbReference>
<dbReference type="AlphaFoldDB" id="A0A2T7G3W3"/>
<dbReference type="SUPFAM" id="SSF55874">
    <property type="entry name" value="ATPase domain of HSP90 chaperone/DNA topoisomerase II/histidine kinase"/>
    <property type="match status" value="1"/>
</dbReference>
<feature type="domain" description="CheB-type methylesterase" evidence="11">
    <location>
        <begin position="8"/>
        <end position="188"/>
    </location>
</feature>
<dbReference type="InterPro" id="IPR035909">
    <property type="entry name" value="CheB_C"/>
</dbReference>
<keyword evidence="14" id="KW-1185">Reference proteome</keyword>
<dbReference type="SMART" id="SM00091">
    <property type="entry name" value="PAS"/>
    <property type="match status" value="2"/>
</dbReference>
<name>A0A2T7G3W3_9RHOB</name>
<feature type="compositionally biased region" description="Polar residues" evidence="10">
    <location>
        <begin position="486"/>
        <end position="496"/>
    </location>
</feature>
<comment type="caution">
    <text evidence="13">The sequence shown here is derived from an EMBL/GenBank/DDBJ whole genome shotgun (WGS) entry which is preliminary data.</text>
</comment>
<proteinExistence type="predicted"/>
<evidence type="ECO:0000259" key="11">
    <source>
        <dbReference type="PROSITE" id="PS50122"/>
    </source>
</evidence>
<dbReference type="Gene3D" id="3.40.50.150">
    <property type="entry name" value="Vaccinia Virus protein VP39"/>
    <property type="match status" value="1"/>
</dbReference>
<keyword evidence="3" id="KW-0597">Phosphoprotein</keyword>
<dbReference type="InterPro" id="IPR000014">
    <property type="entry name" value="PAS"/>
</dbReference>
<evidence type="ECO:0000256" key="8">
    <source>
        <dbReference type="PROSITE-ProRule" id="PRU00050"/>
    </source>
</evidence>
<evidence type="ECO:0000256" key="9">
    <source>
        <dbReference type="SAM" id="Coils"/>
    </source>
</evidence>
<keyword evidence="4" id="KW-0808">Transferase</keyword>
<reference evidence="13 14" key="1">
    <citation type="submission" date="2018-04" db="EMBL/GenBank/DDBJ databases">
        <title>Pelagivirga bohaiensis gen. nov., sp. nov., a bacterium isolated from the Bohai Sea.</title>
        <authorList>
            <person name="Ji X."/>
        </authorList>
    </citation>
    <scope>NUCLEOTIDE SEQUENCE [LARGE SCALE GENOMIC DNA]</scope>
    <source>
        <strain evidence="13 14">BH-SD19</strain>
    </source>
</reference>
<evidence type="ECO:0000313" key="13">
    <source>
        <dbReference type="EMBL" id="PVA09123.1"/>
    </source>
</evidence>
<dbReference type="InterPro" id="IPR000780">
    <property type="entry name" value="CheR_MeTrfase"/>
</dbReference>
<dbReference type="Pfam" id="PF13596">
    <property type="entry name" value="PAS_10"/>
    <property type="match status" value="1"/>
</dbReference>
<evidence type="ECO:0000256" key="3">
    <source>
        <dbReference type="ARBA" id="ARBA00022553"/>
    </source>
</evidence>
<evidence type="ECO:0000256" key="6">
    <source>
        <dbReference type="ARBA" id="ARBA00022777"/>
    </source>
</evidence>
<dbReference type="GO" id="GO:0008757">
    <property type="term" value="F:S-adenosylmethionine-dependent methyltransferase activity"/>
    <property type="evidence" value="ECO:0007669"/>
    <property type="project" value="InterPro"/>
</dbReference>
<dbReference type="InterPro" id="IPR029063">
    <property type="entry name" value="SAM-dependent_MTases_sf"/>
</dbReference>
<dbReference type="SUPFAM" id="SSF55785">
    <property type="entry name" value="PYP-like sensor domain (PAS domain)"/>
    <property type="match status" value="1"/>
</dbReference>
<dbReference type="GO" id="GO:0008984">
    <property type="term" value="F:protein-glutamate methylesterase activity"/>
    <property type="evidence" value="ECO:0007669"/>
    <property type="project" value="InterPro"/>
</dbReference>
<gene>
    <name evidence="13" type="ORF">DC366_15520</name>
</gene>
<feature type="coiled-coil region" evidence="9">
    <location>
        <begin position="639"/>
        <end position="726"/>
    </location>
</feature>
<evidence type="ECO:0000256" key="10">
    <source>
        <dbReference type="SAM" id="MobiDB-lite"/>
    </source>
</evidence>
<keyword evidence="8" id="KW-0145">Chemotaxis</keyword>
<evidence type="ECO:0000259" key="12">
    <source>
        <dbReference type="PROSITE" id="PS50123"/>
    </source>
</evidence>
<evidence type="ECO:0000256" key="4">
    <source>
        <dbReference type="ARBA" id="ARBA00022679"/>
    </source>
</evidence>
<dbReference type="SUPFAM" id="SSF52738">
    <property type="entry name" value="Methylesterase CheB, C-terminal domain"/>
    <property type="match status" value="1"/>
</dbReference>
<dbReference type="OrthoDB" id="9816309at2"/>
<protein>
    <recommendedName>
        <fullName evidence="2">histidine kinase</fullName>
        <ecNumber evidence="2">2.7.13.3</ecNumber>
    </recommendedName>
</protein>
<dbReference type="Proteomes" id="UP000244446">
    <property type="component" value="Unassembled WGS sequence"/>
</dbReference>
<dbReference type="PROSITE" id="PS50123">
    <property type="entry name" value="CHER"/>
    <property type="match status" value="1"/>
</dbReference>
<dbReference type="Pfam" id="PF07536">
    <property type="entry name" value="HWE_HK"/>
    <property type="match status" value="1"/>
</dbReference>
<dbReference type="Gene3D" id="3.40.50.180">
    <property type="entry name" value="Methylesterase CheB, C-terminal domain"/>
    <property type="match status" value="1"/>
</dbReference>
<dbReference type="InterPro" id="IPR050903">
    <property type="entry name" value="Bact_Chemotaxis_MeTrfase"/>
</dbReference>
<feature type="region of interest" description="Disordered" evidence="10">
    <location>
        <begin position="475"/>
        <end position="504"/>
    </location>
</feature>
<dbReference type="GO" id="GO:0005737">
    <property type="term" value="C:cytoplasm"/>
    <property type="evidence" value="ECO:0007669"/>
    <property type="project" value="InterPro"/>
</dbReference>
<feature type="domain" description="CheR-type methyltransferase" evidence="12">
    <location>
        <begin position="217"/>
        <end position="473"/>
    </location>
</feature>
<evidence type="ECO:0000256" key="2">
    <source>
        <dbReference type="ARBA" id="ARBA00012438"/>
    </source>
</evidence>
<dbReference type="InterPro" id="IPR035965">
    <property type="entry name" value="PAS-like_dom_sf"/>
</dbReference>
<dbReference type="SUPFAM" id="SSF47757">
    <property type="entry name" value="Chemotaxis receptor methyltransferase CheR, N-terminal domain"/>
    <property type="match status" value="1"/>
</dbReference>
<keyword evidence="8" id="KW-0378">Hydrolase</keyword>
<dbReference type="CDD" id="cd16434">
    <property type="entry name" value="CheB-CheR_fusion"/>
    <property type="match status" value="1"/>
</dbReference>
<dbReference type="SMART" id="SM00138">
    <property type="entry name" value="MeTrc"/>
    <property type="match status" value="1"/>
</dbReference>
<accession>A0A2T7G3W3</accession>
<organism evidence="13 14">
    <name type="scientific">Pelagivirga sediminicola</name>
    <dbReference type="NCBI Taxonomy" id="2170575"/>
    <lineage>
        <taxon>Bacteria</taxon>
        <taxon>Pseudomonadati</taxon>
        <taxon>Pseudomonadota</taxon>
        <taxon>Alphaproteobacteria</taxon>
        <taxon>Rhodobacterales</taxon>
        <taxon>Paracoccaceae</taxon>
        <taxon>Pelagivirga</taxon>
    </lineage>
</organism>
<dbReference type="InterPro" id="IPR022641">
    <property type="entry name" value="CheR_N"/>
</dbReference>
<dbReference type="Gene3D" id="3.30.565.10">
    <property type="entry name" value="Histidine kinase-like ATPase, C-terminal domain"/>
    <property type="match status" value="1"/>
</dbReference>
<dbReference type="EMBL" id="QCYH01000011">
    <property type="protein sequence ID" value="PVA09123.1"/>
    <property type="molecule type" value="Genomic_DNA"/>
</dbReference>
<evidence type="ECO:0000313" key="14">
    <source>
        <dbReference type="Proteomes" id="UP000244446"/>
    </source>
</evidence>
<dbReference type="PANTHER" id="PTHR24422:SF27">
    <property type="entry name" value="PROTEIN-GLUTAMATE O-METHYLTRANSFERASE"/>
    <property type="match status" value="1"/>
</dbReference>
<keyword evidence="7" id="KW-0067">ATP-binding</keyword>
<dbReference type="EC" id="2.7.13.3" evidence="2"/>
<dbReference type="InterPro" id="IPR011102">
    <property type="entry name" value="Sig_transdc_His_kinase_HWE"/>
</dbReference>
<comment type="catalytic activity">
    <reaction evidence="1">
        <text>ATP + protein L-histidine = ADP + protein N-phospho-L-histidine.</text>
        <dbReference type="EC" id="2.7.13.3"/>
    </reaction>
</comment>